<name>A0A1I7WLS9_HETBA</name>
<evidence type="ECO:0000313" key="1">
    <source>
        <dbReference type="Proteomes" id="UP000095283"/>
    </source>
</evidence>
<dbReference type="AlphaFoldDB" id="A0A1I7WLS9"/>
<protein>
    <submittedName>
        <fullName evidence="2">HD_domain domain-containing protein</fullName>
    </submittedName>
</protein>
<keyword evidence="1" id="KW-1185">Reference proteome</keyword>
<accession>A0A1I7WLS9</accession>
<evidence type="ECO:0000313" key="2">
    <source>
        <dbReference type="WBParaSite" id="Hba_06100"/>
    </source>
</evidence>
<dbReference type="WBParaSite" id="Hba_06100">
    <property type="protein sequence ID" value="Hba_06100"/>
    <property type="gene ID" value="Hba_06100"/>
</dbReference>
<dbReference type="Proteomes" id="UP000095283">
    <property type="component" value="Unplaced"/>
</dbReference>
<reference evidence="2" key="1">
    <citation type="submission" date="2016-11" db="UniProtKB">
        <authorList>
            <consortium name="WormBaseParasite"/>
        </authorList>
    </citation>
    <scope>IDENTIFICATION</scope>
</reference>
<organism evidence="1 2">
    <name type="scientific">Heterorhabditis bacteriophora</name>
    <name type="common">Entomopathogenic nematode worm</name>
    <dbReference type="NCBI Taxonomy" id="37862"/>
    <lineage>
        <taxon>Eukaryota</taxon>
        <taxon>Metazoa</taxon>
        <taxon>Ecdysozoa</taxon>
        <taxon>Nematoda</taxon>
        <taxon>Chromadorea</taxon>
        <taxon>Rhabditida</taxon>
        <taxon>Rhabditina</taxon>
        <taxon>Rhabditomorpha</taxon>
        <taxon>Strongyloidea</taxon>
        <taxon>Heterorhabditidae</taxon>
        <taxon>Heterorhabditis</taxon>
    </lineage>
</organism>
<sequence length="55" mass="6852">MKHYLRNEFKPGNKEQLHEGIRKFWKERMTIDQCIRYVSHIQKVMPIVVEYFEIN</sequence>
<proteinExistence type="predicted"/>